<evidence type="ECO:0000256" key="20">
    <source>
        <dbReference type="PIRSR" id="PIRSR000732-3"/>
    </source>
</evidence>
<organism evidence="25 26">
    <name type="scientific">Xanthomonas graminis pv. poae</name>
    <dbReference type="NCBI Taxonomy" id="227946"/>
    <lineage>
        <taxon>Bacteria</taxon>
        <taxon>Pseudomonadati</taxon>
        <taxon>Pseudomonadota</taxon>
        <taxon>Gammaproteobacteria</taxon>
        <taxon>Lysobacterales</taxon>
        <taxon>Lysobacteraceae</taxon>
        <taxon>Xanthomonas</taxon>
        <taxon>Xanthomonas translucens group</taxon>
        <taxon>Xanthomonas graminis</taxon>
    </lineage>
</organism>
<feature type="binding site" evidence="20">
    <location>
        <position position="474"/>
    </location>
    <ligand>
        <name>Mg(2+)</name>
        <dbReference type="ChEBI" id="CHEBI:18420"/>
    </ligand>
</feature>
<evidence type="ECO:0000256" key="8">
    <source>
        <dbReference type="ARBA" id="ARBA00022448"/>
    </source>
</evidence>
<dbReference type="InterPro" id="IPR008279">
    <property type="entry name" value="PEP-util_enz_mobile_dom"/>
</dbReference>
<feature type="domain" description="PEP-utilising enzyme C-terminal" evidence="23">
    <location>
        <begin position="270"/>
        <end position="559"/>
    </location>
</feature>
<keyword evidence="14 17" id="KW-0418">Kinase</keyword>
<evidence type="ECO:0000256" key="2">
    <source>
        <dbReference type="ARBA" id="ARBA00001946"/>
    </source>
</evidence>
<dbReference type="InterPro" id="IPR024692">
    <property type="entry name" value="PTS_EI"/>
</dbReference>
<keyword evidence="9 17" id="KW-0963">Cytoplasm</keyword>
<feature type="binding site" evidence="19">
    <location>
        <position position="314"/>
    </location>
    <ligand>
        <name>phosphoenolpyruvate</name>
        <dbReference type="ChEBI" id="CHEBI:58702"/>
    </ligand>
</feature>
<dbReference type="Proteomes" id="UP000041247">
    <property type="component" value="Unassembled WGS sequence"/>
</dbReference>
<dbReference type="InterPro" id="IPR036637">
    <property type="entry name" value="Phosphohistidine_dom_sf"/>
</dbReference>
<reference evidence="25 26" key="1">
    <citation type="submission" date="2015-07" db="EMBL/GenBank/DDBJ databases">
        <authorList>
            <person name="Noorani M."/>
        </authorList>
    </citation>
    <scope>NUCLEOTIDE SEQUENCE [LARGE SCALE GENOMIC DNA]</scope>
    <source>
        <strain evidence="25">LMG728</strain>
    </source>
</reference>
<dbReference type="InterPro" id="IPR008731">
    <property type="entry name" value="PTS_EIN"/>
</dbReference>
<evidence type="ECO:0000256" key="13">
    <source>
        <dbReference type="ARBA" id="ARBA00022723"/>
    </source>
</evidence>
<keyword evidence="12 17" id="KW-0598">Phosphotransferase system</keyword>
<comment type="function">
    <text evidence="3 17">General (non sugar-specific) component of the phosphoenolpyruvate-dependent sugar phosphotransferase system (sugar PTS). This major carbohydrate active-transport system catalyzes the phosphorylation of incoming sugar substrates concomitantly with their translocation across the cell membrane. Enzyme I transfers the phosphoryl group from phosphoenolpyruvate (PEP) to the phosphoryl carrier protein (HPr).</text>
</comment>
<gene>
    <name evidence="25" type="ORF">XTPLMG728_1019</name>
</gene>
<dbReference type="InterPro" id="IPR000121">
    <property type="entry name" value="PEP_util_C"/>
</dbReference>
<dbReference type="Pfam" id="PF05524">
    <property type="entry name" value="PEP-utilisers_N"/>
    <property type="match status" value="1"/>
</dbReference>
<evidence type="ECO:0000256" key="3">
    <source>
        <dbReference type="ARBA" id="ARBA00002728"/>
    </source>
</evidence>
<dbReference type="GO" id="GO:0016301">
    <property type="term" value="F:kinase activity"/>
    <property type="evidence" value="ECO:0007669"/>
    <property type="project" value="UniProtKB-KW"/>
</dbReference>
<dbReference type="InterPro" id="IPR036618">
    <property type="entry name" value="PtsI_HPr-bd_sf"/>
</dbReference>
<feature type="binding site" evidence="19">
    <location>
        <position position="484"/>
    </location>
    <ligand>
        <name>phosphoenolpyruvate</name>
        <dbReference type="ChEBI" id="CHEBI:58702"/>
    </ligand>
</feature>
<evidence type="ECO:0000256" key="18">
    <source>
        <dbReference type="PIRSR" id="PIRSR000732-1"/>
    </source>
</evidence>
<dbReference type="EC" id="2.7.3.9" evidence="6 17"/>
<dbReference type="GO" id="GO:0009401">
    <property type="term" value="P:phosphoenolpyruvate-dependent sugar phosphotransferase system"/>
    <property type="evidence" value="ECO:0007669"/>
    <property type="project" value="UniProtKB-KW"/>
</dbReference>
<feature type="active site" description="Tele-phosphohistidine intermediate" evidence="18">
    <location>
        <position position="207"/>
    </location>
</feature>
<feature type="domain" description="Phosphotransferase system enzyme I N-terminal" evidence="24">
    <location>
        <begin position="24"/>
        <end position="146"/>
    </location>
</feature>
<proteinExistence type="inferred from homology"/>
<dbReference type="Pfam" id="PF02896">
    <property type="entry name" value="PEP-utilizers_C"/>
    <property type="match status" value="1"/>
</dbReference>
<dbReference type="GO" id="GO:0008965">
    <property type="term" value="F:phosphoenolpyruvate-protein phosphotransferase activity"/>
    <property type="evidence" value="ECO:0007669"/>
    <property type="project" value="UniProtKB-EC"/>
</dbReference>
<evidence type="ECO:0000256" key="1">
    <source>
        <dbReference type="ARBA" id="ARBA00000683"/>
    </source>
</evidence>
<evidence type="ECO:0000256" key="4">
    <source>
        <dbReference type="ARBA" id="ARBA00004496"/>
    </source>
</evidence>
<evidence type="ECO:0000256" key="12">
    <source>
        <dbReference type="ARBA" id="ARBA00022683"/>
    </source>
</evidence>
<dbReference type="GO" id="GO:0046872">
    <property type="term" value="F:metal ion binding"/>
    <property type="evidence" value="ECO:0007669"/>
    <property type="project" value="UniProtKB-KW"/>
</dbReference>
<keyword evidence="21" id="KW-0175">Coiled coil</keyword>
<dbReference type="AlphaFoldDB" id="A0A0K2ZJK8"/>
<protein>
    <recommendedName>
        <fullName evidence="7 17">Phosphoenolpyruvate-protein phosphotransferase</fullName>
        <ecNumber evidence="6 17">2.7.3.9</ecNumber>
    </recommendedName>
    <alternativeName>
        <fullName evidence="16 17">Phosphotransferase system, enzyme I</fullName>
    </alternativeName>
</protein>
<evidence type="ECO:0000313" key="25">
    <source>
        <dbReference type="EMBL" id="CTP85828.1"/>
    </source>
</evidence>
<keyword evidence="11 17" id="KW-0808">Transferase</keyword>
<dbReference type="EMBL" id="CXOK01000026">
    <property type="protein sequence ID" value="CTP85828.1"/>
    <property type="molecule type" value="Genomic_DNA"/>
</dbReference>
<dbReference type="PRINTS" id="PR01736">
    <property type="entry name" value="PHPHTRNFRASE"/>
</dbReference>
<dbReference type="InterPro" id="IPR015813">
    <property type="entry name" value="Pyrv/PenolPyrv_kinase-like_dom"/>
</dbReference>
<keyword evidence="13 17" id="KW-0479">Metal-binding</keyword>
<dbReference type="GO" id="GO:0005737">
    <property type="term" value="C:cytoplasm"/>
    <property type="evidence" value="ECO:0007669"/>
    <property type="project" value="UniProtKB-SubCell"/>
</dbReference>
<evidence type="ECO:0000256" key="5">
    <source>
        <dbReference type="ARBA" id="ARBA00007837"/>
    </source>
</evidence>
<feature type="binding site" evidence="19">
    <location>
        <position position="350"/>
    </location>
    <ligand>
        <name>phosphoenolpyruvate</name>
        <dbReference type="ChEBI" id="CHEBI:58702"/>
    </ligand>
</feature>
<evidence type="ECO:0000256" key="11">
    <source>
        <dbReference type="ARBA" id="ARBA00022679"/>
    </source>
</evidence>
<dbReference type="PROSITE" id="PS00742">
    <property type="entry name" value="PEP_ENZYMES_2"/>
    <property type="match status" value="1"/>
</dbReference>
<sequence>MPAAAGDDAAAPMRGRAVSVRIAGHGASRGNALGRARVRLPHALDVAEQRIGAAQVPEELERLHLAVNAAREEMHGLRQRLHGALAKEVGEFLDLHALLLDDPELLHGLDELIRTGRYSADYALRLQRDRLATVFDAMEDAYLKSRMDDLDHVIGRIHAFLQKRQPDSAGLAGEILVCENVAPSELAQLQAQGVVGIVTSAGSALSHSAILARSLHLPLVVGVADALQKINDGDVLIVDGVRGAVIVEPTPDDLRDYRTRVRDQARLQRGLGKLRCKPSRTRDGVDIVLLANAESRDDVARAHALGADGLGLYRTEFLFLQRDALPDEEEQFRTYRDAVLGMSGRPVTIRTLDLGADKADRTGLTMSNEQNPALGLRGVRLSLARPKVSDTQLRALLRASGYGPVRVLLPMVSAREEIMAMRRHLKRIAAQLRREGHAIAEQVQLGAMIEVPAAAIALDTFIDAIDFLSIGTNDLVQYLLAADRNNEALGELYSPLHPAVLRLIAQVIATGQAHAKPVAVCGEIAGDPALTPILLALGLREFSLHPATLLEVRRVIRDTDLQALRLRGAKLLQARDRKGIERWSRDSGLGTRDPGT</sequence>
<dbReference type="SUPFAM" id="SSF52009">
    <property type="entry name" value="Phosphohistidine domain"/>
    <property type="match status" value="1"/>
</dbReference>
<feature type="coiled-coil region" evidence="21">
    <location>
        <begin position="60"/>
        <end position="87"/>
    </location>
</feature>
<comment type="subcellular location">
    <subcellularLocation>
        <location evidence="4 17">Cytoplasm</location>
    </subcellularLocation>
</comment>
<evidence type="ECO:0000259" key="22">
    <source>
        <dbReference type="Pfam" id="PF00391"/>
    </source>
</evidence>
<dbReference type="SUPFAM" id="SSF51621">
    <property type="entry name" value="Phosphoenolpyruvate/pyruvate domain"/>
    <property type="match status" value="1"/>
</dbReference>
<evidence type="ECO:0000256" key="9">
    <source>
        <dbReference type="ARBA" id="ARBA00022490"/>
    </source>
</evidence>
<keyword evidence="10 17" id="KW-0762">Sugar transport</keyword>
<dbReference type="InterPro" id="IPR006318">
    <property type="entry name" value="PTS_EI-like"/>
</dbReference>
<comment type="catalytic activity">
    <reaction evidence="1 17">
        <text>L-histidyl-[protein] + phosphoenolpyruvate = N(pros)-phospho-L-histidyl-[protein] + pyruvate</text>
        <dbReference type="Rhea" id="RHEA:23880"/>
        <dbReference type="Rhea" id="RHEA-COMP:9745"/>
        <dbReference type="Rhea" id="RHEA-COMP:9746"/>
        <dbReference type="ChEBI" id="CHEBI:15361"/>
        <dbReference type="ChEBI" id="CHEBI:29979"/>
        <dbReference type="ChEBI" id="CHEBI:58702"/>
        <dbReference type="ChEBI" id="CHEBI:64837"/>
        <dbReference type="EC" id="2.7.3.9"/>
    </reaction>
</comment>
<dbReference type="NCBIfam" id="TIGR01417">
    <property type="entry name" value="PTS_I_fam"/>
    <property type="match status" value="1"/>
</dbReference>
<feature type="binding site" evidence="20">
    <location>
        <position position="450"/>
    </location>
    <ligand>
        <name>Mg(2+)</name>
        <dbReference type="ChEBI" id="CHEBI:18420"/>
    </ligand>
</feature>
<evidence type="ECO:0000256" key="7">
    <source>
        <dbReference type="ARBA" id="ARBA00016544"/>
    </source>
</evidence>
<accession>A0A0K2ZJK8</accession>
<dbReference type="InterPro" id="IPR023151">
    <property type="entry name" value="PEP_util_CS"/>
</dbReference>
<comment type="similarity">
    <text evidence="5 17">Belongs to the PEP-utilizing enzyme family.</text>
</comment>
<name>A0A0K2ZJK8_9XANT</name>
<evidence type="ECO:0000259" key="23">
    <source>
        <dbReference type="Pfam" id="PF02896"/>
    </source>
</evidence>
<dbReference type="Pfam" id="PF00391">
    <property type="entry name" value="PEP-utilizers"/>
    <property type="match status" value="1"/>
</dbReference>
<dbReference type="InterPro" id="IPR040442">
    <property type="entry name" value="Pyrv_kinase-like_dom_sf"/>
</dbReference>
<dbReference type="InterPro" id="IPR050499">
    <property type="entry name" value="PEP-utilizing_PTS_enzyme"/>
</dbReference>
<evidence type="ECO:0000256" key="15">
    <source>
        <dbReference type="ARBA" id="ARBA00022842"/>
    </source>
</evidence>
<evidence type="ECO:0000256" key="16">
    <source>
        <dbReference type="ARBA" id="ARBA00033235"/>
    </source>
</evidence>
<dbReference type="PIRSF" id="PIRSF000732">
    <property type="entry name" value="PTS_enzyme_I"/>
    <property type="match status" value="1"/>
</dbReference>
<evidence type="ECO:0000259" key="24">
    <source>
        <dbReference type="Pfam" id="PF05524"/>
    </source>
</evidence>
<dbReference type="Gene3D" id="1.10.274.10">
    <property type="entry name" value="PtsI, HPr-binding domain"/>
    <property type="match status" value="1"/>
</dbReference>
<evidence type="ECO:0000256" key="17">
    <source>
        <dbReference type="PIRNR" id="PIRNR000732"/>
    </source>
</evidence>
<keyword evidence="8 17" id="KW-0813">Transport</keyword>
<evidence type="ECO:0000313" key="26">
    <source>
        <dbReference type="Proteomes" id="UP000041247"/>
    </source>
</evidence>
<evidence type="ECO:0000256" key="21">
    <source>
        <dbReference type="SAM" id="Coils"/>
    </source>
</evidence>
<feature type="binding site" evidence="19">
    <location>
        <begin position="473"/>
        <end position="474"/>
    </location>
    <ligand>
        <name>phosphoenolpyruvate</name>
        <dbReference type="ChEBI" id="CHEBI:58702"/>
    </ligand>
</feature>
<dbReference type="Gene3D" id="3.50.30.10">
    <property type="entry name" value="Phosphohistidine domain"/>
    <property type="match status" value="1"/>
</dbReference>
<evidence type="ECO:0000256" key="6">
    <source>
        <dbReference type="ARBA" id="ARBA00012232"/>
    </source>
</evidence>
<feature type="domain" description="PEP-utilising enzyme mobile" evidence="22">
    <location>
        <begin position="173"/>
        <end position="243"/>
    </location>
</feature>
<evidence type="ECO:0000256" key="10">
    <source>
        <dbReference type="ARBA" id="ARBA00022597"/>
    </source>
</evidence>
<dbReference type="SUPFAM" id="SSF47831">
    <property type="entry name" value="Enzyme I of the PEP:sugar phosphotransferase system HPr-binding (sub)domain"/>
    <property type="match status" value="1"/>
</dbReference>
<dbReference type="PANTHER" id="PTHR46244:SF3">
    <property type="entry name" value="PHOSPHOENOLPYRUVATE-PROTEIN PHOSPHOTRANSFERASE"/>
    <property type="match status" value="1"/>
</dbReference>
<comment type="cofactor">
    <cofactor evidence="2 17 20">
        <name>Mg(2+)</name>
        <dbReference type="ChEBI" id="CHEBI:18420"/>
    </cofactor>
</comment>
<evidence type="ECO:0000256" key="14">
    <source>
        <dbReference type="ARBA" id="ARBA00022777"/>
    </source>
</evidence>
<keyword evidence="15 17" id="KW-0460">Magnesium</keyword>
<dbReference type="Gene3D" id="3.20.20.60">
    <property type="entry name" value="Phosphoenolpyruvate-binding domains"/>
    <property type="match status" value="1"/>
</dbReference>
<evidence type="ECO:0000256" key="19">
    <source>
        <dbReference type="PIRSR" id="PIRSR000732-2"/>
    </source>
</evidence>
<feature type="active site" description="Proton donor" evidence="18">
    <location>
        <position position="521"/>
    </location>
</feature>
<dbReference type="PANTHER" id="PTHR46244">
    <property type="entry name" value="PHOSPHOENOLPYRUVATE-PROTEIN PHOSPHOTRANSFERASE"/>
    <property type="match status" value="1"/>
</dbReference>